<evidence type="ECO:0000256" key="1">
    <source>
        <dbReference type="ARBA" id="ARBA00009646"/>
    </source>
</evidence>
<feature type="chain" id="PRO_5028892477" evidence="3">
    <location>
        <begin position="23"/>
        <end position="113"/>
    </location>
</feature>
<dbReference type="WBParaSite" id="Pan_g18988.t1">
    <property type="protein sequence ID" value="Pan_g18988.t1"/>
    <property type="gene ID" value="Pan_g18988"/>
</dbReference>
<name>A0A7E4ZUW4_PANRE</name>
<accession>A0A7E4ZUW4</accession>
<proteinExistence type="inferred from homology"/>
<keyword evidence="5" id="KW-1185">Reference proteome</keyword>
<evidence type="ECO:0000313" key="6">
    <source>
        <dbReference type="WBParaSite" id="Pan_g18988.t1"/>
    </source>
</evidence>
<sequence>MFNKTFIVAAVALCVFAATVEAGHFTLFEHPYHNGARDDFHAGDNECHNLPGHFNDKGSSINTHGGCFALFEHGDCKGRRVIFRMNCDGGECCAHNNFKSCRFNDKATSFAMC</sequence>
<organism evidence="5 6">
    <name type="scientific">Panagrellus redivivus</name>
    <name type="common">Microworm</name>
    <dbReference type="NCBI Taxonomy" id="6233"/>
    <lineage>
        <taxon>Eukaryota</taxon>
        <taxon>Metazoa</taxon>
        <taxon>Ecdysozoa</taxon>
        <taxon>Nematoda</taxon>
        <taxon>Chromadorea</taxon>
        <taxon>Rhabditida</taxon>
        <taxon>Tylenchina</taxon>
        <taxon>Panagrolaimomorpha</taxon>
        <taxon>Panagrolaimoidea</taxon>
        <taxon>Panagrolaimidae</taxon>
        <taxon>Panagrellus</taxon>
    </lineage>
</organism>
<reference evidence="6" key="2">
    <citation type="submission" date="2020-10" db="UniProtKB">
        <authorList>
            <consortium name="WormBaseParasite"/>
        </authorList>
    </citation>
    <scope>IDENTIFICATION</scope>
</reference>
<feature type="signal peptide" evidence="3">
    <location>
        <begin position="1"/>
        <end position="22"/>
    </location>
</feature>
<reference evidence="5" key="1">
    <citation type="journal article" date="2013" name="Genetics">
        <title>The draft genome and transcriptome of Panagrellus redivivus are shaped by the harsh demands of a free-living lifestyle.</title>
        <authorList>
            <person name="Srinivasan J."/>
            <person name="Dillman A.R."/>
            <person name="Macchietto M.G."/>
            <person name="Heikkinen L."/>
            <person name="Lakso M."/>
            <person name="Fracchia K.M."/>
            <person name="Antoshechkin I."/>
            <person name="Mortazavi A."/>
            <person name="Wong G."/>
            <person name="Sternberg P.W."/>
        </authorList>
    </citation>
    <scope>NUCLEOTIDE SEQUENCE [LARGE SCALE GENOMIC DNA]</scope>
    <source>
        <strain evidence="5">MT8872</strain>
    </source>
</reference>
<evidence type="ECO:0000313" key="5">
    <source>
        <dbReference type="Proteomes" id="UP000492821"/>
    </source>
</evidence>
<evidence type="ECO:0000259" key="4">
    <source>
        <dbReference type="SMART" id="SM00247"/>
    </source>
</evidence>
<dbReference type="Gene3D" id="2.60.20.10">
    <property type="entry name" value="Crystallins"/>
    <property type="match status" value="1"/>
</dbReference>
<dbReference type="SMART" id="SM00247">
    <property type="entry name" value="XTALbg"/>
    <property type="match status" value="1"/>
</dbReference>
<evidence type="ECO:0000256" key="3">
    <source>
        <dbReference type="SAM" id="SignalP"/>
    </source>
</evidence>
<keyword evidence="3" id="KW-0732">Signal</keyword>
<comment type="similarity">
    <text evidence="1">Belongs to the beta/gamma-crystallin family.</text>
</comment>
<dbReference type="InterPro" id="IPR011024">
    <property type="entry name" value="G_crystallin-like"/>
</dbReference>
<feature type="domain" description="Beta/gamma crystallin 'Greek key'" evidence="4">
    <location>
        <begin position="24"/>
        <end position="113"/>
    </location>
</feature>
<dbReference type="Proteomes" id="UP000492821">
    <property type="component" value="Unassembled WGS sequence"/>
</dbReference>
<dbReference type="SUPFAM" id="SSF49695">
    <property type="entry name" value="gamma-Crystallin-like"/>
    <property type="match status" value="1"/>
</dbReference>
<evidence type="ECO:0000256" key="2">
    <source>
        <dbReference type="ARBA" id="ARBA00022737"/>
    </source>
</evidence>
<dbReference type="InterPro" id="IPR001064">
    <property type="entry name" value="Beta/gamma_crystallin"/>
</dbReference>
<dbReference type="AlphaFoldDB" id="A0A7E4ZUW4"/>
<protein>
    <submittedName>
        <fullName evidence="6">Beta/gamma crystallin 'Greek key' domain-containing protein</fullName>
    </submittedName>
</protein>
<keyword evidence="2" id="KW-0677">Repeat</keyword>